<dbReference type="GO" id="GO:0006298">
    <property type="term" value="P:mismatch repair"/>
    <property type="evidence" value="ECO:0007669"/>
    <property type="project" value="TreeGrafter"/>
</dbReference>
<evidence type="ECO:0000256" key="1">
    <source>
        <dbReference type="ARBA" id="ARBA00022603"/>
    </source>
</evidence>
<evidence type="ECO:0000256" key="3">
    <source>
        <dbReference type="ARBA" id="ARBA00022691"/>
    </source>
</evidence>
<dbReference type="GO" id="GO:0043565">
    <property type="term" value="F:sequence-specific DNA binding"/>
    <property type="evidence" value="ECO:0007669"/>
    <property type="project" value="TreeGrafter"/>
</dbReference>
<evidence type="ECO:0000256" key="4">
    <source>
        <dbReference type="SAM" id="MobiDB-lite"/>
    </source>
</evidence>
<dbReference type="GO" id="GO:0032259">
    <property type="term" value="P:methylation"/>
    <property type="evidence" value="ECO:0007669"/>
    <property type="project" value="UniProtKB-KW"/>
</dbReference>
<organism evidence="6">
    <name type="scientific">marine sediment metagenome</name>
    <dbReference type="NCBI Taxonomy" id="412755"/>
    <lineage>
        <taxon>unclassified sequences</taxon>
        <taxon>metagenomes</taxon>
        <taxon>ecological metagenomes</taxon>
    </lineage>
</organism>
<dbReference type="Pfam" id="PF02086">
    <property type="entry name" value="MethyltransfD12"/>
    <property type="match status" value="1"/>
</dbReference>
<dbReference type="SUPFAM" id="SSF64182">
    <property type="entry name" value="DHH phosphoesterases"/>
    <property type="match status" value="1"/>
</dbReference>
<dbReference type="PANTHER" id="PTHR30481">
    <property type="entry name" value="DNA ADENINE METHYLASE"/>
    <property type="match status" value="1"/>
</dbReference>
<keyword evidence="1" id="KW-0489">Methyltransferase</keyword>
<dbReference type="InterPro" id="IPR038763">
    <property type="entry name" value="DHH_sf"/>
</dbReference>
<keyword evidence="3" id="KW-0949">S-adenosyl-L-methionine</keyword>
<evidence type="ECO:0000256" key="2">
    <source>
        <dbReference type="ARBA" id="ARBA00022679"/>
    </source>
</evidence>
<dbReference type="SUPFAM" id="SSF56091">
    <property type="entry name" value="DNA ligase/mRNA capping enzyme, catalytic domain"/>
    <property type="match status" value="1"/>
</dbReference>
<dbReference type="GO" id="GO:0009307">
    <property type="term" value="P:DNA restriction-modification system"/>
    <property type="evidence" value="ECO:0007669"/>
    <property type="project" value="InterPro"/>
</dbReference>
<proteinExistence type="predicted"/>
<dbReference type="GO" id="GO:1904047">
    <property type="term" value="F:S-adenosyl-L-methionine binding"/>
    <property type="evidence" value="ECO:0007669"/>
    <property type="project" value="TreeGrafter"/>
</dbReference>
<dbReference type="EMBL" id="LAZR01000138">
    <property type="protein sequence ID" value="KKN87438.1"/>
    <property type="molecule type" value="Genomic_DNA"/>
</dbReference>
<sequence>MRILKSLDPHYLVHRLASDQIVGVLADRDLGALADDDMMLADGEVDPDCEPLAHGVVRLRKGVRFASGEAAVAKLGEKLDPFMARTFGASADPVWFHPLKSVDAWEEAAVVKGLEVPVRILKAAEVIPDEGALSELSSAGLGEVAKLLDSNPESEGAEELAVIVKAEYDRRGLEPDESLLIFKGLWGYPAGKARLSKRLVEMMPTHKVYVEPFVGSGAVLFAKEKVGTEVVNDTDPAVAEAWQVLSELTAQDLKRLCGMNWTGDRDTFTRMKKETGGDDVVKLHRFFYLSKFAYGRWRGTGFSPEMQGHTVTMARMLEKNAPRAQGVVALHGDYEAVCRKYDGPDTLHFLDPPYAGYASAVGEKNFDEERFFKMLKELKGKWIVTYGVKGKLPKMLRDSGFTVKKVTTHRSIRTSVASTNPSAVLDQLIAYNFDPNAKAEDPALAPTEEPAEAPVEAEKKNLNSPDAEKQEGSPVLCFYHGDLDGVASAAVVLQAHPAAELASINYGQEFPWDTIKDRETVYMVDFGMQPFEEMVKLKAELDEMGTRFVWIDHHITALEAAEKAGFEVDGLREIGQAGCELTWKFIHPDDPMPEVVRLAGRFDVWDHEDPNVLPVHYAMEAIPEANDPSSEWWAEWLKKGEGDFAELVAQGKAIQGWLEEFSAGRMRFSSFDVDFAGLKCVAACTSLPGSIQFESVGKEHDAAISFCFSPRNQWNVSMYSIKEGVDVGKVCMDNGGGGHAGAGGFQCTELPFDLPASTKKAYDLREPLAAYAHDAWSRWMDHLFEQASPDGTMAPEDVERWKRLITTKYADLTEDEKESDRLEADRLLAVMSGRDDEVEKAAVAPLAPAPALAVFKPTEENSFDDVKELLEKFGTDESLGAGVGVGPKWNGQLAIVHSVPDGVSIHYEGNPTEQAPNLKAIAASAAKFDDGYALIGEVVEADIGAVFMARDVLHWAGVDHSAEPWSARQKILDQAVPQATAAIAPAPARLVHSADTLKAAITWAAEVPGSVGAVITPADSVATPGGSAPQIAEVRTPRIVNAMVVGADSNPDGSNVYQCAVGPLSDSESDRLKEVVEVGGRNYAIVGSVCTPSVNASVGDTLRVEVGEILVVDSEDSAAIGWDSSKVLERVHVKPATVSEVRALARPHEIQKLCKILKRDSERHYILSVVLEPNDGKGEAPLDPDAHNDIYSDDEIWDACVYWYEQGAGLGVMHERGATTSELLPVHNIIAPVDMEIGGEFVRAGSWLIGSLVLSADLWQRIESGELNAWSVDGRALRRPEAIAA</sequence>
<dbReference type="InterPro" id="IPR012327">
    <property type="entry name" value="MeTrfase_D12"/>
</dbReference>
<protein>
    <recommendedName>
        <fullName evidence="5">Phage-like element PBSX protein XkdF domain-containing protein</fullName>
    </recommendedName>
</protein>
<dbReference type="SUPFAM" id="SSF53335">
    <property type="entry name" value="S-adenosyl-L-methionine-dependent methyltransferases"/>
    <property type="match status" value="1"/>
</dbReference>
<feature type="region of interest" description="Disordered" evidence="4">
    <location>
        <begin position="439"/>
        <end position="468"/>
    </location>
</feature>
<dbReference type="Gene3D" id="3.40.50.150">
    <property type="entry name" value="Vaccinia Virus protein VP39"/>
    <property type="match status" value="2"/>
</dbReference>
<dbReference type="Gene3D" id="3.10.310.30">
    <property type="match status" value="1"/>
</dbReference>
<accession>A0A0F9X788</accession>
<feature type="compositionally biased region" description="Basic and acidic residues" evidence="4">
    <location>
        <begin position="456"/>
        <end position="468"/>
    </location>
</feature>
<feature type="compositionally biased region" description="Low complexity" evidence="4">
    <location>
        <begin position="442"/>
        <end position="454"/>
    </location>
</feature>
<gene>
    <name evidence="6" type="ORF">LCGC14_0258930</name>
</gene>
<keyword evidence="2" id="KW-0808">Transferase</keyword>
<dbReference type="InterPro" id="IPR029063">
    <property type="entry name" value="SAM-dependent_MTases_sf"/>
</dbReference>
<evidence type="ECO:0000313" key="6">
    <source>
        <dbReference type="EMBL" id="KKN87438.1"/>
    </source>
</evidence>
<dbReference type="PRINTS" id="PR00505">
    <property type="entry name" value="D12N6MTFRASE"/>
</dbReference>
<comment type="caution">
    <text evidence="6">The sequence shown here is derived from an EMBL/GenBank/DDBJ whole genome shotgun (WGS) entry which is preliminary data.</text>
</comment>
<feature type="domain" description="Phage-like element PBSX protein XkdF" evidence="5">
    <location>
        <begin position="1156"/>
        <end position="1276"/>
    </location>
</feature>
<name>A0A0F9X788_9ZZZZ</name>
<dbReference type="Pfam" id="PF14550">
    <property type="entry name" value="Peptidase_S78_2"/>
    <property type="match status" value="1"/>
</dbReference>
<dbReference type="InterPro" id="IPR027924">
    <property type="entry name" value="XkdF"/>
</dbReference>
<dbReference type="GO" id="GO:0009007">
    <property type="term" value="F:site-specific DNA-methyltransferase (adenine-specific) activity"/>
    <property type="evidence" value="ECO:0007669"/>
    <property type="project" value="UniProtKB-EC"/>
</dbReference>
<evidence type="ECO:0000259" key="5">
    <source>
        <dbReference type="Pfam" id="PF14550"/>
    </source>
</evidence>
<reference evidence="6" key="1">
    <citation type="journal article" date="2015" name="Nature">
        <title>Complex archaea that bridge the gap between prokaryotes and eukaryotes.</title>
        <authorList>
            <person name="Spang A."/>
            <person name="Saw J.H."/>
            <person name="Jorgensen S.L."/>
            <person name="Zaremba-Niedzwiedzka K."/>
            <person name="Martijn J."/>
            <person name="Lind A.E."/>
            <person name="van Eijk R."/>
            <person name="Schleper C."/>
            <person name="Guy L."/>
            <person name="Ettema T.J."/>
        </authorList>
    </citation>
    <scope>NUCLEOTIDE SEQUENCE</scope>
</reference>